<dbReference type="NCBIfam" id="NF001557">
    <property type="entry name" value="PRK00378.1"/>
    <property type="match status" value="1"/>
</dbReference>
<proteinExistence type="inferred from homology"/>
<dbReference type="InterPro" id="IPR007358">
    <property type="entry name" value="Nucleoid_associated_NdpA"/>
</dbReference>
<evidence type="ECO:0000256" key="1">
    <source>
        <dbReference type="ARBA" id="ARBA00004453"/>
    </source>
</evidence>
<dbReference type="Pfam" id="PF04245">
    <property type="entry name" value="NA37"/>
    <property type="match status" value="1"/>
</dbReference>
<dbReference type="EMBL" id="BAABFC010000010">
    <property type="protein sequence ID" value="GAA4497599.1"/>
    <property type="molecule type" value="Genomic_DNA"/>
</dbReference>
<dbReference type="PANTHER" id="PTHR38772">
    <property type="match status" value="1"/>
</dbReference>
<evidence type="ECO:0000256" key="3">
    <source>
        <dbReference type="ARBA" id="ARBA00022490"/>
    </source>
</evidence>
<gene>
    <name evidence="4" type="primary">yejK</name>
    <name evidence="4" type="ORF">GCM10023095_14380</name>
</gene>
<comment type="similarity">
    <text evidence="2">Belongs to the YejK family.</text>
</comment>
<evidence type="ECO:0000256" key="2">
    <source>
        <dbReference type="ARBA" id="ARBA00009035"/>
    </source>
</evidence>
<comment type="subcellular location">
    <subcellularLocation>
        <location evidence="1">Cytoplasm</location>
        <location evidence="1">Nucleoid</location>
    </subcellularLocation>
</comment>
<sequence>MSLRIEHVILHHLRLGADGALTAETRGEELLLREQVVHLVEQLHQTYQQKSNKSYAVFASIQQEGSSDFKTLLTSFIEKDAGFISFSVAATNILLDKLAKYDIPEEGVVIFCKYNVVGVDYILLGLLGRELSITLTPTLDIEEVNHFDVSKMQLMARIDLTEYQLSPDSNRYLSFIKGRAGRKVADFFLEFLGAEEGLDQAMQNRLLVKALHTFCQEEALEPEASLESKARVQAYCKEQLQAGDDIEMKAVAACLPDEKADDFYAFVETEFGLADSFPPSRSALRSLTKYVGSGGGVNLSFDAKLLGERIHYDPTTDTLTLQGIPPNLRDQLQQAMK</sequence>
<evidence type="ECO:0000313" key="4">
    <source>
        <dbReference type="EMBL" id="GAA4497599.1"/>
    </source>
</evidence>
<dbReference type="PANTHER" id="PTHR38772:SF1">
    <property type="entry name" value="NUCLEOID-ASSOCIATED PROTEIN YEJK"/>
    <property type="match status" value="1"/>
</dbReference>
<evidence type="ECO:0000313" key="5">
    <source>
        <dbReference type="Proteomes" id="UP001501321"/>
    </source>
</evidence>
<accession>A0ABP8Q684</accession>
<comment type="caution">
    <text evidence="4">The sequence shown here is derived from an EMBL/GenBank/DDBJ whole genome shotgun (WGS) entry which is preliminary data.</text>
</comment>
<organism evidence="4 5">
    <name type="scientific">Pseudaeromonas paramecii</name>
    <dbReference type="NCBI Taxonomy" id="2138166"/>
    <lineage>
        <taxon>Bacteria</taxon>
        <taxon>Pseudomonadati</taxon>
        <taxon>Pseudomonadota</taxon>
        <taxon>Gammaproteobacteria</taxon>
        <taxon>Aeromonadales</taxon>
        <taxon>Aeromonadaceae</taxon>
        <taxon>Pseudaeromonas</taxon>
    </lineage>
</organism>
<keyword evidence="3" id="KW-0963">Cytoplasm</keyword>
<name>A0ABP8Q684_9GAMM</name>
<reference evidence="5" key="1">
    <citation type="journal article" date="2019" name="Int. J. Syst. Evol. Microbiol.">
        <title>The Global Catalogue of Microorganisms (GCM) 10K type strain sequencing project: providing services to taxonomists for standard genome sequencing and annotation.</title>
        <authorList>
            <consortium name="The Broad Institute Genomics Platform"/>
            <consortium name="The Broad Institute Genome Sequencing Center for Infectious Disease"/>
            <person name="Wu L."/>
            <person name="Ma J."/>
        </authorList>
    </citation>
    <scope>NUCLEOTIDE SEQUENCE [LARGE SCALE GENOMIC DNA]</scope>
    <source>
        <strain evidence="5">JCM 32226</strain>
    </source>
</reference>
<keyword evidence="5" id="KW-1185">Reference proteome</keyword>
<dbReference type="RefSeq" id="WP_345011504.1">
    <property type="nucleotide sequence ID" value="NZ_BAABFC010000010.1"/>
</dbReference>
<dbReference type="Proteomes" id="UP001501321">
    <property type="component" value="Unassembled WGS sequence"/>
</dbReference>
<protein>
    <submittedName>
        <fullName evidence="4">Nucleoid-associated protein YejK</fullName>
    </submittedName>
</protein>